<sequence>MWHLDDFEPDASDMETRLLYPQGRRSYSVSPLLGSVVPAVLPRLSRVELGMLGAIRGPVSPTVLPAGAPSDVLVAQIRVRKELLRFYVDRMPELERVHRHGVDALLDVATVMHLEKWVHPDIHEQTLLPLRSLVGPEEELGFGPAYVEVLDVLHALSHFMGNAQRSSAVTAAWMGRRLSHWDLLASELFSAANVTGRLVSLRMVSRVLAVSSEAVRHGHVFRATMLRAAALVLGDLLDEDLSQAASEPWFAGHRAGGQAAA</sequence>
<comment type="caution">
    <text evidence="1">The sequence shown here is derived from an EMBL/GenBank/DDBJ whole genome shotgun (WGS) entry which is preliminary data.</text>
</comment>
<evidence type="ECO:0000313" key="2">
    <source>
        <dbReference type="Proteomes" id="UP000780875"/>
    </source>
</evidence>
<dbReference type="RefSeq" id="WP_224124477.1">
    <property type="nucleotide sequence ID" value="NZ_JAIQZJ010000012.1"/>
</dbReference>
<protein>
    <submittedName>
        <fullName evidence="1">Uncharacterized protein</fullName>
    </submittedName>
</protein>
<name>A0ABS7UH61_9ACTN</name>
<evidence type="ECO:0000313" key="1">
    <source>
        <dbReference type="EMBL" id="MBZ5740117.1"/>
    </source>
</evidence>
<dbReference type="EMBL" id="JAIQZJ010000012">
    <property type="protein sequence ID" value="MBZ5740117.1"/>
    <property type="molecule type" value="Genomic_DNA"/>
</dbReference>
<reference evidence="1 2" key="1">
    <citation type="submission" date="2021-09" db="EMBL/GenBank/DDBJ databases">
        <title>Whole genome sequence of Nocardioides sp. GBK3QG-3.</title>
        <authorList>
            <person name="Tuo L."/>
        </authorList>
    </citation>
    <scope>NUCLEOTIDE SEQUENCE [LARGE SCALE GENOMIC DNA]</scope>
    <source>
        <strain evidence="1 2">GBK3QG-3</strain>
    </source>
</reference>
<organism evidence="1 2">
    <name type="scientific">Nocardioides mangrovi</name>
    <dbReference type="NCBI Taxonomy" id="2874580"/>
    <lineage>
        <taxon>Bacteria</taxon>
        <taxon>Bacillati</taxon>
        <taxon>Actinomycetota</taxon>
        <taxon>Actinomycetes</taxon>
        <taxon>Propionibacteriales</taxon>
        <taxon>Nocardioidaceae</taxon>
        <taxon>Nocardioides</taxon>
    </lineage>
</organism>
<dbReference type="Proteomes" id="UP000780875">
    <property type="component" value="Unassembled WGS sequence"/>
</dbReference>
<accession>A0ABS7UH61</accession>
<proteinExistence type="predicted"/>
<gene>
    <name evidence="1" type="ORF">K8U61_18215</name>
</gene>
<keyword evidence="2" id="KW-1185">Reference proteome</keyword>